<evidence type="ECO:0000313" key="1">
    <source>
        <dbReference type="EMBL" id="KAG0438746.1"/>
    </source>
</evidence>
<name>A0AC60QPP9_IXOPE</name>
<gene>
    <name evidence="1" type="ORF">HPB47_016890</name>
</gene>
<keyword evidence="2" id="KW-1185">Reference proteome</keyword>
<evidence type="ECO:0000313" key="2">
    <source>
        <dbReference type="Proteomes" id="UP000805193"/>
    </source>
</evidence>
<organism evidence="1 2">
    <name type="scientific">Ixodes persulcatus</name>
    <name type="common">Taiga tick</name>
    <dbReference type="NCBI Taxonomy" id="34615"/>
    <lineage>
        <taxon>Eukaryota</taxon>
        <taxon>Metazoa</taxon>
        <taxon>Ecdysozoa</taxon>
        <taxon>Arthropoda</taxon>
        <taxon>Chelicerata</taxon>
        <taxon>Arachnida</taxon>
        <taxon>Acari</taxon>
        <taxon>Parasitiformes</taxon>
        <taxon>Ixodida</taxon>
        <taxon>Ixodoidea</taxon>
        <taxon>Ixodidae</taxon>
        <taxon>Ixodinae</taxon>
        <taxon>Ixodes</taxon>
    </lineage>
</organism>
<protein>
    <submittedName>
        <fullName evidence="1">Uncharacterized protein</fullName>
    </submittedName>
</protein>
<dbReference type="Proteomes" id="UP000805193">
    <property type="component" value="Unassembled WGS sequence"/>
</dbReference>
<sequence length="141" mass="15757">SRHPDVVEMDAASNTSVNDVRVIIENVAYKPISARNKIYIIDEVHMLSGSAFNALLKTLEEPPAHTKFIFATTEMDKIPLTILSRCQKFYLKRISVEHLVKHYEEIALKEGVSIDKEAVYMVAKAADGSVRDGLSILDQAI</sequence>
<accession>A0AC60QPP9</accession>
<dbReference type="EMBL" id="JABSTQ010005687">
    <property type="protein sequence ID" value="KAG0438746.1"/>
    <property type="molecule type" value="Genomic_DNA"/>
</dbReference>
<comment type="caution">
    <text evidence="1">The sequence shown here is derived from an EMBL/GenBank/DDBJ whole genome shotgun (WGS) entry which is preliminary data.</text>
</comment>
<feature type="non-terminal residue" evidence="1">
    <location>
        <position position="141"/>
    </location>
</feature>
<proteinExistence type="predicted"/>
<reference evidence="1 2" key="1">
    <citation type="journal article" date="2020" name="Cell">
        <title>Large-Scale Comparative Analyses of Tick Genomes Elucidate Their Genetic Diversity and Vector Capacities.</title>
        <authorList>
            <consortium name="Tick Genome and Microbiome Consortium (TIGMIC)"/>
            <person name="Jia N."/>
            <person name="Wang J."/>
            <person name="Shi W."/>
            <person name="Du L."/>
            <person name="Sun Y."/>
            <person name="Zhan W."/>
            <person name="Jiang J.F."/>
            <person name="Wang Q."/>
            <person name="Zhang B."/>
            <person name="Ji P."/>
            <person name="Bell-Sakyi L."/>
            <person name="Cui X.M."/>
            <person name="Yuan T.T."/>
            <person name="Jiang B.G."/>
            <person name="Yang W.F."/>
            <person name="Lam T.T."/>
            <person name="Chang Q.C."/>
            <person name="Ding S.J."/>
            <person name="Wang X.J."/>
            <person name="Zhu J.G."/>
            <person name="Ruan X.D."/>
            <person name="Zhao L."/>
            <person name="Wei J.T."/>
            <person name="Ye R.Z."/>
            <person name="Que T.C."/>
            <person name="Du C.H."/>
            <person name="Zhou Y.H."/>
            <person name="Cheng J.X."/>
            <person name="Dai P.F."/>
            <person name="Guo W.B."/>
            <person name="Han X.H."/>
            <person name="Huang E.J."/>
            <person name="Li L.F."/>
            <person name="Wei W."/>
            <person name="Gao Y.C."/>
            <person name="Liu J.Z."/>
            <person name="Shao H.Z."/>
            <person name="Wang X."/>
            <person name="Wang C.C."/>
            <person name="Yang T.C."/>
            <person name="Huo Q.B."/>
            <person name="Li W."/>
            <person name="Chen H.Y."/>
            <person name="Chen S.E."/>
            <person name="Zhou L.G."/>
            <person name="Ni X.B."/>
            <person name="Tian J.H."/>
            <person name="Sheng Y."/>
            <person name="Liu T."/>
            <person name="Pan Y.S."/>
            <person name="Xia L.Y."/>
            <person name="Li J."/>
            <person name="Zhao F."/>
            <person name="Cao W.C."/>
        </authorList>
    </citation>
    <scope>NUCLEOTIDE SEQUENCE [LARGE SCALE GENOMIC DNA]</scope>
    <source>
        <strain evidence="1">Iper-2018</strain>
    </source>
</reference>
<feature type="non-terminal residue" evidence="1">
    <location>
        <position position="1"/>
    </location>
</feature>